<dbReference type="GO" id="GO:0140359">
    <property type="term" value="F:ABC-type transporter activity"/>
    <property type="evidence" value="ECO:0007669"/>
    <property type="project" value="InterPro"/>
</dbReference>
<dbReference type="InterPro" id="IPR017871">
    <property type="entry name" value="ABC_transporter-like_CS"/>
</dbReference>
<evidence type="ECO:0000313" key="11">
    <source>
        <dbReference type="Proteomes" id="UP000031166"/>
    </source>
</evidence>
<dbReference type="CDD" id="cd03228">
    <property type="entry name" value="ABCC_MRP_Like"/>
    <property type="match status" value="1"/>
</dbReference>
<reference evidence="10 11" key="1">
    <citation type="submission" date="2014-12" db="EMBL/GenBank/DDBJ databases">
        <title>Genome sequencing of Brevundimonas nasdae TPW30.</title>
        <authorList>
            <person name="Tan P.W."/>
            <person name="Chan K.-G."/>
        </authorList>
    </citation>
    <scope>NUCLEOTIDE SEQUENCE [LARGE SCALE GENOMIC DNA]</scope>
    <source>
        <strain evidence="10 11">TPW30</strain>
    </source>
</reference>
<dbReference type="Gene3D" id="1.20.1560.10">
    <property type="entry name" value="ABC transporter type 1, transmembrane domain"/>
    <property type="match status" value="1"/>
</dbReference>
<evidence type="ECO:0000259" key="9">
    <source>
        <dbReference type="PROSITE" id="PS50929"/>
    </source>
</evidence>
<gene>
    <name evidence="10" type="ORF">RM53_06020</name>
</gene>
<keyword evidence="3" id="KW-0547">Nucleotide-binding</keyword>
<evidence type="ECO:0000313" key="10">
    <source>
        <dbReference type="EMBL" id="KIC59277.1"/>
    </source>
</evidence>
<keyword evidence="5 7" id="KW-1133">Transmembrane helix</keyword>
<evidence type="ECO:0000256" key="2">
    <source>
        <dbReference type="ARBA" id="ARBA00022692"/>
    </source>
</evidence>
<feature type="transmembrane region" description="Helical" evidence="7">
    <location>
        <begin position="170"/>
        <end position="187"/>
    </location>
</feature>
<dbReference type="Proteomes" id="UP000031166">
    <property type="component" value="Unassembled WGS sequence"/>
</dbReference>
<dbReference type="InterPro" id="IPR036640">
    <property type="entry name" value="ABC1_TM_sf"/>
</dbReference>
<feature type="transmembrane region" description="Helical" evidence="7">
    <location>
        <begin position="53"/>
        <end position="77"/>
    </location>
</feature>
<dbReference type="InterPro" id="IPR011527">
    <property type="entry name" value="ABC1_TM_dom"/>
</dbReference>
<dbReference type="STRING" id="172043.RM53_06020"/>
<evidence type="ECO:0000256" key="6">
    <source>
        <dbReference type="ARBA" id="ARBA00023136"/>
    </source>
</evidence>
<evidence type="ECO:0000256" key="5">
    <source>
        <dbReference type="ARBA" id="ARBA00022989"/>
    </source>
</evidence>
<comment type="caution">
    <text evidence="10">The sequence shown here is derived from an EMBL/GenBank/DDBJ whole genome shotgun (WGS) entry which is preliminary data.</text>
</comment>
<dbReference type="PROSITE" id="PS50929">
    <property type="entry name" value="ABC_TM1F"/>
    <property type="match status" value="1"/>
</dbReference>
<dbReference type="Pfam" id="PF00005">
    <property type="entry name" value="ABC_tran"/>
    <property type="match status" value="1"/>
</dbReference>
<keyword evidence="4 10" id="KW-0067">ATP-binding</keyword>
<feature type="domain" description="ABC transmembrane type-1" evidence="9">
    <location>
        <begin position="24"/>
        <end position="269"/>
    </location>
</feature>
<keyword evidence="6 7" id="KW-0472">Membrane</keyword>
<dbReference type="PANTHER" id="PTHR24221:SF654">
    <property type="entry name" value="ATP-BINDING CASSETTE SUB-FAMILY B MEMBER 6"/>
    <property type="match status" value="1"/>
</dbReference>
<dbReference type="PROSITE" id="PS50893">
    <property type="entry name" value="ABC_TRANSPORTER_2"/>
    <property type="match status" value="1"/>
</dbReference>
<evidence type="ECO:0000256" key="3">
    <source>
        <dbReference type="ARBA" id="ARBA00022741"/>
    </source>
</evidence>
<dbReference type="PANTHER" id="PTHR24221">
    <property type="entry name" value="ATP-BINDING CASSETTE SUB-FAMILY B"/>
    <property type="match status" value="1"/>
</dbReference>
<dbReference type="GO" id="GO:0005886">
    <property type="term" value="C:plasma membrane"/>
    <property type="evidence" value="ECO:0007669"/>
    <property type="project" value="UniProtKB-SubCell"/>
</dbReference>
<evidence type="ECO:0000256" key="7">
    <source>
        <dbReference type="SAM" id="Phobius"/>
    </source>
</evidence>
<proteinExistence type="predicted"/>
<organism evidence="10 11">
    <name type="scientific">Brevundimonas nasdae</name>
    <dbReference type="NCBI Taxonomy" id="172043"/>
    <lineage>
        <taxon>Bacteria</taxon>
        <taxon>Pseudomonadati</taxon>
        <taxon>Pseudomonadota</taxon>
        <taxon>Alphaproteobacteria</taxon>
        <taxon>Caulobacterales</taxon>
        <taxon>Caulobacteraceae</taxon>
        <taxon>Brevundimonas</taxon>
    </lineage>
</organism>
<dbReference type="GO" id="GO:0005524">
    <property type="term" value="F:ATP binding"/>
    <property type="evidence" value="ECO:0007669"/>
    <property type="project" value="UniProtKB-KW"/>
</dbReference>
<comment type="subcellular location">
    <subcellularLocation>
        <location evidence="1">Cell membrane</location>
        <topology evidence="1">Multi-pass membrane protein</topology>
    </subcellularLocation>
</comment>
<dbReference type="InterPro" id="IPR027417">
    <property type="entry name" value="P-loop_NTPase"/>
</dbReference>
<dbReference type="InterPro" id="IPR003439">
    <property type="entry name" value="ABC_transporter-like_ATP-bd"/>
</dbReference>
<dbReference type="RefSeq" id="WP_039245175.1">
    <property type="nucleotide sequence ID" value="NZ_JWSY01000008.1"/>
</dbReference>
<dbReference type="InterPro" id="IPR003593">
    <property type="entry name" value="AAA+_ATPase"/>
</dbReference>
<keyword evidence="2 7" id="KW-0812">Transmembrane</keyword>
<dbReference type="AlphaFoldDB" id="A0A0B4CSA1"/>
<dbReference type="GO" id="GO:0016887">
    <property type="term" value="F:ATP hydrolysis activity"/>
    <property type="evidence" value="ECO:0007669"/>
    <property type="project" value="InterPro"/>
</dbReference>
<feature type="domain" description="ABC transporter" evidence="8">
    <location>
        <begin position="312"/>
        <end position="548"/>
    </location>
</feature>
<name>A0A0B4CSA1_9CAUL</name>
<accession>A0A0B4CSA1</accession>
<dbReference type="Gene3D" id="3.40.50.300">
    <property type="entry name" value="P-loop containing nucleotide triphosphate hydrolases"/>
    <property type="match status" value="1"/>
</dbReference>
<dbReference type="PROSITE" id="PS00211">
    <property type="entry name" value="ABC_TRANSPORTER_1"/>
    <property type="match status" value="1"/>
</dbReference>
<evidence type="ECO:0000256" key="4">
    <source>
        <dbReference type="ARBA" id="ARBA00022840"/>
    </source>
</evidence>
<dbReference type="SMART" id="SM00382">
    <property type="entry name" value="AAA"/>
    <property type="match status" value="1"/>
</dbReference>
<feature type="transmembrane region" description="Helical" evidence="7">
    <location>
        <begin position="279"/>
        <end position="301"/>
    </location>
</feature>
<dbReference type="InterPro" id="IPR039421">
    <property type="entry name" value="Type_1_exporter"/>
</dbReference>
<feature type="transmembrane region" description="Helical" evidence="7">
    <location>
        <begin position="146"/>
        <end position="164"/>
    </location>
</feature>
<evidence type="ECO:0000256" key="1">
    <source>
        <dbReference type="ARBA" id="ARBA00004651"/>
    </source>
</evidence>
<dbReference type="EMBL" id="JWSY01000008">
    <property type="protein sequence ID" value="KIC59277.1"/>
    <property type="molecule type" value="Genomic_DNA"/>
</dbReference>
<protein>
    <submittedName>
        <fullName evidence="10">ABC transporter ATP-binding protein</fullName>
    </submittedName>
</protein>
<feature type="transmembrane region" description="Helical" evidence="7">
    <location>
        <begin position="24"/>
        <end position="47"/>
    </location>
</feature>
<dbReference type="SUPFAM" id="SSF52540">
    <property type="entry name" value="P-loop containing nucleoside triphosphate hydrolases"/>
    <property type="match status" value="1"/>
</dbReference>
<sequence length="548" mass="56472">MRVPSRIAGLITAQTQAQRARLRLAAAGGAVVSVAAICLLGLSGWFITGAAFAGLAGAAAAQSFNYMMPSAIIRLLAIVRTGGRYVERVAGHEAALKALARLRPQLFDAIATGSAERALNLSSGEVSARLVQDVDAVQTLFVRRSALWSLGAGAVSAVLLAGLASPFAGAALLVAMVAAVVGGVLIARRLADPAGRAVQTGAGALKDRLAALEAAAPELKAYGLDDWACAQISLVAADHDTAQIALTRSGGWMAVWQAAASALAVGVVIPAASSADLSLIALAALAAVMGVESAGGLVVALHQNGAAAQALSRLDAAMPTASRRHGRPLRGAAFGLANLGAELTPPYRLGVFGPSGAGKTTLIERLIGLRTPQTGEMRLGGLDAVDIAPEDRRRLFAYAAQDVRLLNGSVRQNLLLAGPADDAALWAALDDAALGDRIRAEPLGLDTAVGPNGEQLSGGERRRLGLARAYLRDAPWLVLDEPTEGLDAATEAQVMDRLQNRLSARGQGLILVSHRALPMALCNRSIRVEGLDSDRHLRLTCPPDDMAA</sequence>
<feature type="transmembrane region" description="Helical" evidence="7">
    <location>
        <begin position="254"/>
        <end position="273"/>
    </location>
</feature>
<dbReference type="SUPFAM" id="SSF90123">
    <property type="entry name" value="ABC transporter transmembrane region"/>
    <property type="match status" value="1"/>
</dbReference>
<evidence type="ECO:0000259" key="8">
    <source>
        <dbReference type="PROSITE" id="PS50893"/>
    </source>
</evidence>